<dbReference type="PANTHER" id="PTHR11527">
    <property type="entry name" value="HEAT-SHOCK PROTEIN 20 FAMILY MEMBER"/>
    <property type="match status" value="1"/>
</dbReference>
<dbReference type="EMBL" id="JAAAHY010002497">
    <property type="protein sequence ID" value="KAF9944352.1"/>
    <property type="molecule type" value="Genomic_DNA"/>
</dbReference>
<keyword evidence="6" id="KW-1185">Reference proteome</keyword>
<evidence type="ECO:0000256" key="1">
    <source>
        <dbReference type="ARBA" id="ARBA00023016"/>
    </source>
</evidence>
<evidence type="ECO:0000259" key="4">
    <source>
        <dbReference type="PROSITE" id="PS01031"/>
    </source>
</evidence>
<dbReference type="InterPro" id="IPR008978">
    <property type="entry name" value="HSP20-like_chaperone"/>
</dbReference>
<dbReference type="InterPro" id="IPR031107">
    <property type="entry name" value="Small_HSP"/>
</dbReference>
<dbReference type="Pfam" id="PF00011">
    <property type="entry name" value="HSP20"/>
    <property type="match status" value="1"/>
</dbReference>
<protein>
    <recommendedName>
        <fullName evidence="4">SHSP domain-containing protein</fullName>
    </recommendedName>
</protein>
<feature type="domain" description="SHSP" evidence="4">
    <location>
        <begin position="45"/>
        <end position="155"/>
    </location>
</feature>
<dbReference type="SUPFAM" id="SSF49764">
    <property type="entry name" value="HSP20-like chaperones"/>
    <property type="match status" value="1"/>
</dbReference>
<reference evidence="5" key="1">
    <citation type="journal article" date="2020" name="Fungal Divers.">
        <title>Resolving the Mortierellaceae phylogeny through synthesis of multi-gene phylogenetics and phylogenomics.</title>
        <authorList>
            <person name="Vandepol N."/>
            <person name="Liber J."/>
            <person name="Desiro A."/>
            <person name="Na H."/>
            <person name="Kennedy M."/>
            <person name="Barry K."/>
            <person name="Grigoriev I.V."/>
            <person name="Miller A.N."/>
            <person name="O'Donnell K."/>
            <person name="Stajich J.E."/>
            <person name="Bonito G."/>
        </authorList>
    </citation>
    <scope>NUCLEOTIDE SEQUENCE</scope>
    <source>
        <strain evidence="5">CK1249</strain>
    </source>
</reference>
<evidence type="ECO:0000256" key="3">
    <source>
        <dbReference type="RuleBase" id="RU003616"/>
    </source>
</evidence>
<proteinExistence type="inferred from homology"/>
<gene>
    <name evidence="5" type="ORF">BGZ70_004733</name>
</gene>
<organism evidence="5 6">
    <name type="scientific">Mortierella alpina</name>
    <name type="common">Oleaginous fungus</name>
    <name type="synonym">Mortierella renispora</name>
    <dbReference type="NCBI Taxonomy" id="64518"/>
    <lineage>
        <taxon>Eukaryota</taxon>
        <taxon>Fungi</taxon>
        <taxon>Fungi incertae sedis</taxon>
        <taxon>Mucoromycota</taxon>
        <taxon>Mortierellomycotina</taxon>
        <taxon>Mortierellomycetes</taxon>
        <taxon>Mortierellales</taxon>
        <taxon>Mortierellaceae</taxon>
        <taxon>Mortierella</taxon>
    </lineage>
</organism>
<sequence length="155" mass="17741">MSLINWAGTEPFDRLERRLNQVFDHLNDPWMTTRRARHSPGDTDPTSDLINPNVDVIEDEKCWRVCAEMPGVRKEDIKVDASDSSLVLSAESKCEKDYNRDNVRYQERRYGTFMRSIPLPESVDRDNISASYQDGVLNITLPKGEAAKPKKITIA</sequence>
<keyword evidence="1" id="KW-0346">Stress response</keyword>
<dbReference type="AlphaFoldDB" id="A0A9P6IQE0"/>
<comment type="similarity">
    <text evidence="2 3">Belongs to the small heat shock protein (HSP20) family.</text>
</comment>
<dbReference type="InterPro" id="IPR002068">
    <property type="entry name" value="A-crystallin/Hsp20_dom"/>
</dbReference>
<dbReference type="PROSITE" id="PS01031">
    <property type="entry name" value="SHSP"/>
    <property type="match status" value="1"/>
</dbReference>
<comment type="caution">
    <text evidence="5">The sequence shown here is derived from an EMBL/GenBank/DDBJ whole genome shotgun (WGS) entry which is preliminary data.</text>
</comment>
<dbReference type="Proteomes" id="UP000738359">
    <property type="component" value="Unassembled WGS sequence"/>
</dbReference>
<dbReference type="OrthoDB" id="1431247at2759"/>
<dbReference type="Gene3D" id="2.60.40.790">
    <property type="match status" value="1"/>
</dbReference>
<evidence type="ECO:0000313" key="6">
    <source>
        <dbReference type="Proteomes" id="UP000738359"/>
    </source>
</evidence>
<accession>A0A9P6IQE0</accession>
<evidence type="ECO:0000256" key="2">
    <source>
        <dbReference type="PROSITE-ProRule" id="PRU00285"/>
    </source>
</evidence>
<evidence type="ECO:0000313" key="5">
    <source>
        <dbReference type="EMBL" id="KAF9944352.1"/>
    </source>
</evidence>
<dbReference type="CDD" id="cd06464">
    <property type="entry name" value="ACD_sHsps-like"/>
    <property type="match status" value="1"/>
</dbReference>
<name>A0A9P6IQE0_MORAP</name>